<keyword evidence="4" id="KW-0677">Repeat</keyword>
<evidence type="ECO:0000313" key="11">
    <source>
        <dbReference type="Proteomes" id="UP001217500"/>
    </source>
</evidence>
<dbReference type="CDD" id="cd01449">
    <property type="entry name" value="TST_Repeat_2"/>
    <property type="match status" value="1"/>
</dbReference>
<dbReference type="FunFam" id="3.40.250.10:FF:000001">
    <property type="entry name" value="Sulfurtransferase"/>
    <property type="match status" value="1"/>
</dbReference>
<dbReference type="InterPro" id="IPR001763">
    <property type="entry name" value="Rhodanese-like_dom"/>
</dbReference>
<dbReference type="PROSITE" id="PS00380">
    <property type="entry name" value="RHODANESE_1"/>
    <property type="match status" value="1"/>
</dbReference>
<proteinExistence type="predicted"/>
<dbReference type="FunFam" id="3.40.250.10:FF:000015">
    <property type="entry name" value="Sulfurtransferase"/>
    <property type="match status" value="1"/>
</dbReference>
<dbReference type="EMBL" id="CP116805">
    <property type="protein sequence ID" value="WCL53156.1"/>
    <property type="molecule type" value="Genomic_DNA"/>
</dbReference>
<evidence type="ECO:0000256" key="1">
    <source>
        <dbReference type="ARBA" id="ARBA00004496"/>
    </source>
</evidence>
<dbReference type="InterPro" id="IPR001307">
    <property type="entry name" value="Thiosulphate_STrfase_CS"/>
</dbReference>
<gene>
    <name evidence="10" type="primary">sseA</name>
    <name evidence="10" type="ORF">PH603_11480</name>
</gene>
<dbReference type="CDD" id="cd01448">
    <property type="entry name" value="TST_Repeat_1"/>
    <property type="match status" value="1"/>
</dbReference>
<dbReference type="NCBIfam" id="NF008557">
    <property type="entry name" value="PRK11493.1"/>
    <property type="match status" value="1"/>
</dbReference>
<dbReference type="PANTHER" id="PTHR11364:SF27">
    <property type="entry name" value="SULFURTRANSFERASE"/>
    <property type="match status" value="1"/>
</dbReference>
<dbReference type="GO" id="GO:0005737">
    <property type="term" value="C:cytoplasm"/>
    <property type="evidence" value="ECO:0007669"/>
    <property type="project" value="UniProtKB-SubCell"/>
</dbReference>
<protein>
    <recommendedName>
        <fullName evidence="7">3-mercaptopyruvate sulfurtransferase</fullName>
        <ecNumber evidence="6">2.8.1.2</ecNumber>
    </recommendedName>
    <alternativeName>
        <fullName evidence="8">Rhodanese-like protein</fullName>
    </alternativeName>
</protein>
<feature type="domain" description="Rhodanese" evidence="9">
    <location>
        <begin position="20"/>
        <end position="137"/>
    </location>
</feature>
<keyword evidence="2" id="KW-0963">Cytoplasm</keyword>
<dbReference type="InterPro" id="IPR045078">
    <property type="entry name" value="TST/MPST-like"/>
</dbReference>
<evidence type="ECO:0000256" key="2">
    <source>
        <dbReference type="ARBA" id="ARBA00022490"/>
    </source>
</evidence>
<evidence type="ECO:0000256" key="4">
    <source>
        <dbReference type="ARBA" id="ARBA00022737"/>
    </source>
</evidence>
<name>A0AAE9XMZ7_9PROT</name>
<dbReference type="InterPro" id="IPR036873">
    <property type="entry name" value="Rhodanese-like_dom_sf"/>
</dbReference>
<comment type="catalytic activity">
    <reaction evidence="5">
        <text>2-oxo-3-sulfanylpropanoate + [thioredoxin]-dithiol = [thioredoxin]-disulfide + hydrogen sulfide + pyruvate + H(+)</text>
        <dbReference type="Rhea" id="RHEA:21740"/>
        <dbReference type="Rhea" id="RHEA-COMP:10698"/>
        <dbReference type="Rhea" id="RHEA-COMP:10700"/>
        <dbReference type="ChEBI" id="CHEBI:15361"/>
        <dbReference type="ChEBI" id="CHEBI:15378"/>
        <dbReference type="ChEBI" id="CHEBI:29919"/>
        <dbReference type="ChEBI" id="CHEBI:29950"/>
        <dbReference type="ChEBI" id="CHEBI:50058"/>
        <dbReference type="ChEBI" id="CHEBI:57678"/>
        <dbReference type="EC" id="2.8.1.2"/>
    </reaction>
    <physiologicalReaction direction="left-to-right" evidence="5">
        <dbReference type="Rhea" id="RHEA:21741"/>
    </physiologicalReaction>
</comment>
<keyword evidence="11" id="KW-1185">Reference proteome</keyword>
<evidence type="ECO:0000256" key="8">
    <source>
        <dbReference type="ARBA" id="ARBA00078354"/>
    </source>
</evidence>
<evidence type="ECO:0000256" key="7">
    <source>
        <dbReference type="ARBA" id="ARBA00070833"/>
    </source>
</evidence>
<evidence type="ECO:0000313" key="10">
    <source>
        <dbReference type="EMBL" id="WCL53156.1"/>
    </source>
</evidence>
<feature type="domain" description="Rhodanese" evidence="9">
    <location>
        <begin position="165"/>
        <end position="279"/>
    </location>
</feature>
<accession>A0AAE9XMZ7</accession>
<evidence type="ECO:0000256" key="3">
    <source>
        <dbReference type="ARBA" id="ARBA00022679"/>
    </source>
</evidence>
<evidence type="ECO:0000256" key="5">
    <source>
        <dbReference type="ARBA" id="ARBA00051793"/>
    </source>
</evidence>
<dbReference type="PROSITE" id="PS50206">
    <property type="entry name" value="RHODANESE_3"/>
    <property type="match status" value="2"/>
</dbReference>
<dbReference type="Gene3D" id="3.40.250.10">
    <property type="entry name" value="Rhodanese-like domain"/>
    <property type="match status" value="2"/>
</dbReference>
<dbReference type="RefSeq" id="WP_289502668.1">
    <property type="nucleotide sequence ID" value="NZ_CP116805.1"/>
</dbReference>
<dbReference type="KEGG" id="gso:PH603_11480"/>
<organism evidence="10 11">
    <name type="scientific">Gimibacter soli</name>
    <dbReference type="NCBI Taxonomy" id="3024400"/>
    <lineage>
        <taxon>Bacteria</taxon>
        <taxon>Pseudomonadati</taxon>
        <taxon>Pseudomonadota</taxon>
        <taxon>Alphaproteobacteria</taxon>
        <taxon>Kordiimonadales</taxon>
        <taxon>Temperatibacteraceae</taxon>
        <taxon>Gimibacter</taxon>
    </lineage>
</organism>
<reference evidence="10" key="1">
    <citation type="submission" date="2023-01" db="EMBL/GenBank/DDBJ databases">
        <title>The genome sequence of Kordiimonadaceae bacterium 6D33.</title>
        <authorList>
            <person name="Liu Y."/>
        </authorList>
    </citation>
    <scope>NUCLEOTIDE SEQUENCE</scope>
    <source>
        <strain evidence="10">6D33</strain>
    </source>
</reference>
<dbReference type="Proteomes" id="UP001217500">
    <property type="component" value="Chromosome"/>
</dbReference>
<dbReference type="Pfam" id="PF00581">
    <property type="entry name" value="Rhodanese"/>
    <property type="match status" value="2"/>
</dbReference>
<dbReference type="GO" id="GO:0004792">
    <property type="term" value="F:thiosulfate-cyanide sulfurtransferase activity"/>
    <property type="evidence" value="ECO:0007669"/>
    <property type="project" value="InterPro"/>
</dbReference>
<dbReference type="PANTHER" id="PTHR11364">
    <property type="entry name" value="THIOSULFATE SULFERTANSFERASE"/>
    <property type="match status" value="1"/>
</dbReference>
<sequence>MPPSLPTPIVSPDWLIQHLDHPSVVVIDASWHMPDAGRKGADDFARRHIPGARFFDIDAVSDVSSPYPHMLPSPADFAAAVGALGISNDSLVIVYDDSAVRSAARLWWSLRAMGHDTVAVLLGGLAGWIAAGGTVTDAPGEITRRTFVPDFQPGLVRSRTDVLAALDNIQILDARAAARFEGSVPEPRPGLRSGHIPGARNLPFGQLFNADGHLKSADDLQSAFDAAGIDTGKPVITSCGSGITASVLALGLATLGRDDTAVYDGSWTEWGSDPDLPLETGTASTK</sequence>
<dbReference type="SUPFAM" id="SSF52821">
    <property type="entry name" value="Rhodanese/Cell cycle control phosphatase"/>
    <property type="match status" value="2"/>
</dbReference>
<dbReference type="GO" id="GO:0016784">
    <property type="term" value="F:3-mercaptopyruvate sulfurtransferase activity"/>
    <property type="evidence" value="ECO:0007669"/>
    <property type="project" value="UniProtKB-EC"/>
</dbReference>
<evidence type="ECO:0000259" key="9">
    <source>
        <dbReference type="PROSITE" id="PS50206"/>
    </source>
</evidence>
<comment type="subcellular location">
    <subcellularLocation>
        <location evidence="1">Cytoplasm</location>
    </subcellularLocation>
</comment>
<dbReference type="AlphaFoldDB" id="A0AAE9XMZ7"/>
<keyword evidence="3 10" id="KW-0808">Transferase</keyword>
<dbReference type="SMART" id="SM00450">
    <property type="entry name" value="RHOD"/>
    <property type="match status" value="2"/>
</dbReference>
<dbReference type="EC" id="2.8.1.2" evidence="6"/>
<evidence type="ECO:0000256" key="6">
    <source>
        <dbReference type="ARBA" id="ARBA00066832"/>
    </source>
</evidence>